<feature type="region of interest" description="Disordered" evidence="4">
    <location>
        <begin position="229"/>
        <end position="249"/>
    </location>
</feature>
<accession>A0ABV7AU61</accession>
<evidence type="ECO:0000256" key="3">
    <source>
        <dbReference type="ARBA" id="ARBA00022840"/>
    </source>
</evidence>
<dbReference type="InterPro" id="IPR017871">
    <property type="entry name" value="ABC_transporter-like_CS"/>
</dbReference>
<keyword evidence="1" id="KW-0813">Transport</keyword>
<dbReference type="SMART" id="SM00382">
    <property type="entry name" value="AAA"/>
    <property type="match status" value="1"/>
</dbReference>
<dbReference type="PANTHER" id="PTHR24220">
    <property type="entry name" value="IMPORT ATP-BINDING PROTEIN"/>
    <property type="match status" value="1"/>
</dbReference>
<dbReference type="EMBL" id="JBHRSJ010000023">
    <property type="protein sequence ID" value="MFC2973069.1"/>
    <property type="molecule type" value="Genomic_DNA"/>
</dbReference>
<dbReference type="SUPFAM" id="SSF52540">
    <property type="entry name" value="P-loop containing nucleoside triphosphate hydrolases"/>
    <property type="match status" value="1"/>
</dbReference>
<evidence type="ECO:0000256" key="4">
    <source>
        <dbReference type="SAM" id="MobiDB-lite"/>
    </source>
</evidence>
<dbReference type="Proteomes" id="UP001595457">
    <property type="component" value="Unassembled WGS sequence"/>
</dbReference>
<evidence type="ECO:0000259" key="5">
    <source>
        <dbReference type="PROSITE" id="PS50893"/>
    </source>
</evidence>
<comment type="caution">
    <text evidence="6">The sequence shown here is derived from an EMBL/GenBank/DDBJ whole genome shotgun (WGS) entry which is preliminary data.</text>
</comment>
<organism evidence="6 7">
    <name type="scientific">Azotobacter bryophylli</name>
    <dbReference type="NCBI Taxonomy" id="1986537"/>
    <lineage>
        <taxon>Bacteria</taxon>
        <taxon>Pseudomonadati</taxon>
        <taxon>Pseudomonadota</taxon>
        <taxon>Gammaproteobacteria</taxon>
        <taxon>Pseudomonadales</taxon>
        <taxon>Pseudomonadaceae</taxon>
        <taxon>Azotobacter</taxon>
    </lineage>
</organism>
<dbReference type="PANTHER" id="PTHR24220:SF86">
    <property type="entry name" value="ABC TRANSPORTER ABCH.1"/>
    <property type="match status" value="1"/>
</dbReference>
<dbReference type="GO" id="GO:0005524">
    <property type="term" value="F:ATP binding"/>
    <property type="evidence" value="ECO:0007669"/>
    <property type="project" value="UniProtKB-KW"/>
</dbReference>
<dbReference type="InterPro" id="IPR015854">
    <property type="entry name" value="ABC_transpr_LolD-like"/>
</dbReference>
<evidence type="ECO:0000313" key="7">
    <source>
        <dbReference type="Proteomes" id="UP001595457"/>
    </source>
</evidence>
<dbReference type="Pfam" id="PF00005">
    <property type="entry name" value="ABC_tran"/>
    <property type="match status" value="1"/>
</dbReference>
<feature type="domain" description="ABC transporter" evidence="5">
    <location>
        <begin position="13"/>
        <end position="249"/>
    </location>
</feature>
<dbReference type="RefSeq" id="WP_377814731.1">
    <property type="nucleotide sequence ID" value="NZ_JBHRSJ010000023.1"/>
</dbReference>
<keyword evidence="2" id="KW-0547">Nucleotide-binding</keyword>
<dbReference type="InterPro" id="IPR003593">
    <property type="entry name" value="AAA+_ATPase"/>
</dbReference>
<feature type="compositionally biased region" description="Polar residues" evidence="4">
    <location>
        <begin position="239"/>
        <end position="249"/>
    </location>
</feature>
<keyword evidence="3 6" id="KW-0067">ATP-binding</keyword>
<dbReference type="InterPro" id="IPR027417">
    <property type="entry name" value="P-loop_NTPase"/>
</dbReference>
<evidence type="ECO:0000256" key="1">
    <source>
        <dbReference type="ARBA" id="ARBA00022448"/>
    </source>
</evidence>
<evidence type="ECO:0000313" key="6">
    <source>
        <dbReference type="EMBL" id="MFC2973069.1"/>
    </source>
</evidence>
<protein>
    <submittedName>
        <fullName evidence="6">ABC transporter ATP-binding protein</fullName>
    </submittedName>
</protein>
<keyword evidence="7" id="KW-1185">Reference proteome</keyword>
<proteinExistence type="predicted"/>
<dbReference type="InterPro" id="IPR003439">
    <property type="entry name" value="ABC_transporter-like_ATP-bd"/>
</dbReference>
<name>A0ABV7AU61_9GAMM</name>
<dbReference type="PROSITE" id="PS50893">
    <property type="entry name" value="ABC_TRANSPORTER_2"/>
    <property type="match status" value="1"/>
</dbReference>
<dbReference type="CDD" id="cd03255">
    <property type="entry name" value="ABC_MJ0796_LolCDE_FtsE"/>
    <property type="match status" value="1"/>
</dbReference>
<dbReference type="PROSITE" id="PS00211">
    <property type="entry name" value="ABC_TRANSPORTER_1"/>
    <property type="match status" value="1"/>
</dbReference>
<dbReference type="InterPro" id="IPR017911">
    <property type="entry name" value="MacB-like_ATP-bd"/>
</dbReference>
<evidence type="ECO:0000256" key="2">
    <source>
        <dbReference type="ARBA" id="ARBA00022741"/>
    </source>
</evidence>
<reference evidence="7" key="1">
    <citation type="journal article" date="2019" name="Int. J. Syst. Evol. Microbiol.">
        <title>The Global Catalogue of Microorganisms (GCM) 10K type strain sequencing project: providing services to taxonomists for standard genome sequencing and annotation.</title>
        <authorList>
            <consortium name="The Broad Institute Genomics Platform"/>
            <consortium name="The Broad Institute Genome Sequencing Center for Infectious Disease"/>
            <person name="Wu L."/>
            <person name="Ma J."/>
        </authorList>
    </citation>
    <scope>NUCLEOTIDE SEQUENCE [LARGE SCALE GENOMIC DNA]</scope>
    <source>
        <strain evidence="7">KCTC 62195</strain>
    </source>
</reference>
<gene>
    <name evidence="6" type="ORF">ACFOJE_12695</name>
</gene>
<sequence length="249" mass="27130">MNTLSKIGMVPLVELRRVTKRYQIGEKPVIALKGIDFVIQPREFVAIWGPSGSGKSTLCNLIGMLDSPTTGNVLIDGEEVNGLTDNARSELRNRNIGFVFQSFNLVPVLSALENVMLPLQISGAPVAEARERALQRLAEVGLEEHVAHRPAKLSGGQQQRVAIARALVTDPALVIADEPTANLDSGNARRIIELMLKINSRQGTAFVFSTHDQRLLESVKRRVQMEDGVIGSDSMPPRSAQTRIAGTHP</sequence>
<dbReference type="Gene3D" id="3.40.50.300">
    <property type="entry name" value="P-loop containing nucleotide triphosphate hydrolases"/>
    <property type="match status" value="1"/>
</dbReference>